<dbReference type="InterPro" id="IPR013189">
    <property type="entry name" value="Glyco_hydro_32_C"/>
</dbReference>
<comment type="pathway">
    <text evidence="1 9">Glycan biosynthesis; sucrose metabolism.</text>
</comment>
<dbReference type="InterPro" id="IPR013320">
    <property type="entry name" value="ConA-like_dom_sf"/>
</dbReference>
<evidence type="ECO:0000256" key="4">
    <source>
        <dbReference type="ARBA" id="ARBA00019623"/>
    </source>
</evidence>
<dbReference type="InterPro" id="IPR023296">
    <property type="entry name" value="Glyco_hydro_beta-prop_sf"/>
</dbReference>
<evidence type="ECO:0000256" key="7">
    <source>
        <dbReference type="ARBA" id="ARBA00033367"/>
    </source>
</evidence>
<evidence type="ECO:0000313" key="12">
    <source>
        <dbReference type="EMBL" id="MCC2127263.1"/>
    </source>
</evidence>
<dbReference type="SUPFAM" id="SSF49899">
    <property type="entry name" value="Concanavalin A-like lectins/glucanases"/>
    <property type="match status" value="1"/>
</dbReference>
<accession>A0AAE3DAV3</accession>
<name>A0AAE3DAV3_9FIRM</name>
<dbReference type="GO" id="GO:0004564">
    <property type="term" value="F:beta-fructofuranosidase activity"/>
    <property type="evidence" value="ECO:0007669"/>
    <property type="project" value="UniProtKB-EC"/>
</dbReference>
<dbReference type="NCBIfam" id="TIGR01322">
    <property type="entry name" value="scrB_fam"/>
    <property type="match status" value="1"/>
</dbReference>
<evidence type="ECO:0000256" key="1">
    <source>
        <dbReference type="ARBA" id="ARBA00004914"/>
    </source>
</evidence>
<sequence length="468" mass="53810">MNALYRAFQKLIKEELRKEMPERWRPAFHVAPPVGWLNDPNGLCQKDGIYHAFFQMAPFEPQGGLKFWGHSVSQDLIHWEFKGVPMLPDQPYDCHGAYSGSALVEGDQMSLFYTGNVKNLGDYNYVTNGRESNTILAVSKDGEKIESKKLLMTNADYPDDMTCHVRDPKVWKEGGRYYMVQGARTKEDKGVVLVFSSEDKYHWNYIHRLESEEKFGFMWECPDLYELDGQTILCISPQGVEQDGYWYANKYQTVTSVIHGDFRTDGVPEGFRELDGGFDFYAPQTFMTEDGRRILIGWMGMADVEDEYTNRTTEDGWQNVLTLARELSLKDGIVCQNPVRELSSWWNEEVSFEGQYTGNTDICYELNLKNTEKKWEVLIAGGLKLSWSPEEYVFRMEFTDGKLGCGRGLRAREIKACKDIRIVVDASCVEVFMNGGKDVFSTRFYPEKDQYTVKASGEGLTGSYRYRV</sequence>
<dbReference type="InterPro" id="IPR013148">
    <property type="entry name" value="Glyco_hydro_32_N"/>
</dbReference>
<dbReference type="CDD" id="cd18623">
    <property type="entry name" value="GH32_ScrB-like"/>
    <property type="match status" value="1"/>
</dbReference>
<feature type="domain" description="Glycosyl hydrolase family 32 N-terminal" evidence="10">
    <location>
        <begin position="29"/>
        <end position="338"/>
    </location>
</feature>
<evidence type="ECO:0000259" key="10">
    <source>
        <dbReference type="Pfam" id="PF00251"/>
    </source>
</evidence>
<keyword evidence="6 8" id="KW-0326">Glycosidase</keyword>
<evidence type="ECO:0000256" key="5">
    <source>
        <dbReference type="ARBA" id="ARBA00022801"/>
    </source>
</evidence>
<dbReference type="Gene3D" id="2.115.10.20">
    <property type="entry name" value="Glycosyl hydrolase domain, family 43"/>
    <property type="match status" value="1"/>
</dbReference>
<comment type="catalytic activity">
    <reaction evidence="8">
        <text>Hydrolysis of terminal non-reducing beta-D-fructofuranoside residues in beta-D-fructofuranosides.</text>
        <dbReference type="EC" id="3.2.1.26"/>
    </reaction>
</comment>
<evidence type="ECO:0000256" key="3">
    <source>
        <dbReference type="ARBA" id="ARBA00012758"/>
    </source>
</evidence>
<dbReference type="Pfam" id="PF08244">
    <property type="entry name" value="Glyco_hydro_32C"/>
    <property type="match status" value="1"/>
</dbReference>
<organism evidence="12 13">
    <name type="scientific">Hominiventricola filiformis</name>
    <dbReference type="NCBI Taxonomy" id="2885352"/>
    <lineage>
        <taxon>Bacteria</taxon>
        <taxon>Bacillati</taxon>
        <taxon>Bacillota</taxon>
        <taxon>Clostridia</taxon>
        <taxon>Lachnospirales</taxon>
        <taxon>Lachnospiraceae</taxon>
        <taxon>Hominiventricola</taxon>
    </lineage>
</organism>
<comment type="function">
    <text evidence="9">Enables the bacterium to metabolize sucrose as a sole carbon source.</text>
</comment>
<gene>
    <name evidence="12" type="ORF">LKD36_13905</name>
</gene>
<dbReference type="RefSeq" id="WP_308459956.1">
    <property type="nucleotide sequence ID" value="NZ_JAJEPS010000017.1"/>
</dbReference>
<dbReference type="SMART" id="SM00640">
    <property type="entry name" value="Glyco_32"/>
    <property type="match status" value="1"/>
</dbReference>
<protein>
    <recommendedName>
        <fullName evidence="4 8">Sucrose-6-phosphate hydrolase</fullName>
        <ecNumber evidence="3 8">3.2.1.26</ecNumber>
    </recommendedName>
    <alternativeName>
        <fullName evidence="7 9">Invertase</fullName>
    </alternativeName>
</protein>
<dbReference type="Proteomes" id="UP001198220">
    <property type="component" value="Unassembled WGS sequence"/>
</dbReference>
<keyword evidence="9" id="KW-0963">Cytoplasm</keyword>
<dbReference type="Gene3D" id="2.60.120.560">
    <property type="entry name" value="Exo-inulinase, domain 1"/>
    <property type="match status" value="1"/>
</dbReference>
<evidence type="ECO:0000256" key="6">
    <source>
        <dbReference type="ARBA" id="ARBA00023295"/>
    </source>
</evidence>
<proteinExistence type="inferred from homology"/>
<dbReference type="SUPFAM" id="SSF75005">
    <property type="entry name" value="Arabinanase/levansucrase/invertase"/>
    <property type="match status" value="1"/>
</dbReference>
<comment type="caution">
    <text evidence="12">The sequence shown here is derived from an EMBL/GenBank/DDBJ whole genome shotgun (WGS) entry which is preliminary data.</text>
</comment>
<dbReference type="InterPro" id="IPR018053">
    <property type="entry name" value="Glyco_hydro_32_AS"/>
</dbReference>
<comment type="subcellular location">
    <subcellularLocation>
        <location evidence="9">Cytoplasm</location>
    </subcellularLocation>
</comment>
<evidence type="ECO:0000256" key="2">
    <source>
        <dbReference type="ARBA" id="ARBA00009902"/>
    </source>
</evidence>
<dbReference type="EMBL" id="JAJEPS010000017">
    <property type="protein sequence ID" value="MCC2127263.1"/>
    <property type="molecule type" value="Genomic_DNA"/>
</dbReference>
<dbReference type="AlphaFoldDB" id="A0AAE3DAV3"/>
<dbReference type="GO" id="GO:0005737">
    <property type="term" value="C:cytoplasm"/>
    <property type="evidence" value="ECO:0007669"/>
    <property type="project" value="UniProtKB-SubCell"/>
</dbReference>
<evidence type="ECO:0000259" key="11">
    <source>
        <dbReference type="Pfam" id="PF08244"/>
    </source>
</evidence>
<reference evidence="12 13" key="1">
    <citation type="submission" date="2021-10" db="EMBL/GenBank/DDBJ databases">
        <title>Anaerobic single-cell dispensing facilitates the cultivation of human gut bacteria.</title>
        <authorList>
            <person name="Afrizal A."/>
        </authorList>
    </citation>
    <scope>NUCLEOTIDE SEQUENCE [LARGE SCALE GENOMIC DNA]</scope>
    <source>
        <strain evidence="12 13">CLA-AA-H276</strain>
    </source>
</reference>
<evidence type="ECO:0000256" key="9">
    <source>
        <dbReference type="RuleBase" id="RU365015"/>
    </source>
</evidence>
<dbReference type="InterPro" id="IPR006232">
    <property type="entry name" value="Suc6P_hydrolase"/>
</dbReference>
<keyword evidence="5 8" id="KW-0378">Hydrolase</keyword>
<dbReference type="EC" id="3.2.1.26" evidence="3 8"/>
<keyword evidence="9" id="KW-0119">Carbohydrate metabolism</keyword>
<dbReference type="PANTHER" id="PTHR43101">
    <property type="entry name" value="BETA-FRUCTOSIDASE"/>
    <property type="match status" value="1"/>
</dbReference>
<dbReference type="PROSITE" id="PS00609">
    <property type="entry name" value="GLYCOSYL_HYDROL_F32"/>
    <property type="match status" value="1"/>
</dbReference>
<dbReference type="InterPro" id="IPR051214">
    <property type="entry name" value="GH32_Enzymes"/>
</dbReference>
<evidence type="ECO:0000313" key="13">
    <source>
        <dbReference type="Proteomes" id="UP001198220"/>
    </source>
</evidence>
<feature type="domain" description="Glycosyl hydrolase family 32 C-terminal" evidence="11">
    <location>
        <begin position="419"/>
        <end position="455"/>
    </location>
</feature>
<dbReference type="Pfam" id="PF00251">
    <property type="entry name" value="Glyco_hydro_32N"/>
    <property type="match status" value="1"/>
</dbReference>
<dbReference type="GO" id="GO:0005975">
    <property type="term" value="P:carbohydrate metabolic process"/>
    <property type="evidence" value="ECO:0007669"/>
    <property type="project" value="InterPro"/>
</dbReference>
<keyword evidence="13" id="KW-1185">Reference proteome</keyword>
<evidence type="ECO:0000256" key="8">
    <source>
        <dbReference type="RuleBase" id="RU362110"/>
    </source>
</evidence>
<dbReference type="InterPro" id="IPR001362">
    <property type="entry name" value="Glyco_hydro_32"/>
</dbReference>
<dbReference type="PANTHER" id="PTHR43101:SF1">
    <property type="entry name" value="BETA-FRUCTOSIDASE"/>
    <property type="match status" value="1"/>
</dbReference>
<comment type="similarity">
    <text evidence="2 8">Belongs to the glycosyl hydrolase 32 family.</text>
</comment>